<dbReference type="EMBL" id="VSRR010000046">
    <property type="protein sequence ID" value="MPC08852.1"/>
    <property type="molecule type" value="Genomic_DNA"/>
</dbReference>
<reference evidence="1 2" key="1">
    <citation type="submission" date="2019-05" db="EMBL/GenBank/DDBJ databases">
        <title>Another draft genome of Portunus trituberculatus and its Hox gene families provides insights of decapod evolution.</title>
        <authorList>
            <person name="Jeong J.-H."/>
            <person name="Song I."/>
            <person name="Kim S."/>
            <person name="Choi T."/>
            <person name="Kim D."/>
            <person name="Ryu S."/>
            <person name="Kim W."/>
        </authorList>
    </citation>
    <scope>NUCLEOTIDE SEQUENCE [LARGE SCALE GENOMIC DNA]</scope>
    <source>
        <tissue evidence="1">Muscle</tissue>
    </source>
</reference>
<comment type="caution">
    <text evidence="1">The sequence shown here is derived from an EMBL/GenBank/DDBJ whole genome shotgun (WGS) entry which is preliminary data.</text>
</comment>
<organism evidence="1 2">
    <name type="scientific">Portunus trituberculatus</name>
    <name type="common">Swimming crab</name>
    <name type="synonym">Neptunus trituberculatus</name>
    <dbReference type="NCBI Taxonomy" id="210409"/>
    <lineage>
        <taxon>Eukaryota</taxon>
        <taxon>Metazoa</taxon>
        <taxon>Ecdysozoa</taxon>
        <taxon>Arthropoda</taxon>
        <taxon>Crustacea</taxon>
        <taxon>Multicrustacea</taxon>
        <taxon>Malacostraca</taxon>
        <taxon>Eumalacostraca</taxon>
        <taxon>Eucarida</taxon>
        <taxon>Decapoda</taxon>
        <taxon>Pleocyemata</taxon>
        <taxon>Brachyura</taxon>
        <taxon>Eubrachyura</taxon>
        <taxon>Portunoidea</taxon>
        <taxon>Portunidae</taxon>
        <taxon>Portuninae</taxon>
        <taxon>Portunus</taxon>
    </lineage>
</organism>
<accession>A0A5B7CGN8</accession>
<dbReference type="Proteomes" id="UP000324222">
    <property type="component" value="Unassembled WGS sequence"/>
</dbReference>
<proteinExistence type="predicted"/>
<name>A0A5B7CGN8_PORTR</name>
<protein>
    <submittedName>
        <fullName evidence="1">Uncharacterized protein</fullName>
    </submittedName>
</protein>
<evidence type="ECO:0000313" key="1">
    <source>
        <dbReference type="EMBL" id="MPC08852.1"/>
    </source>
</evidence>
<keyword evidence="2" id="KW-1185">Reference proteome</keyword>
<sequence length="84" mass="9452">MFDMHDCKKTFVKVPEPYHGSNFEMGRVTDMLQVSPATYLYWEECCAAVVRSRRCDAGVNGEAAEARVRYPTLPLYFPGSSPVA</sequence>
<dbReference type="AlphaFoldDB" id="A0A5B7CGN8"/>
<gene>
    <name evidence="1" type="ORF">E2C01_001446</name>
</gene>
<evidence type="ECO:0000313" key="2">
    <source>
        <dbReference type="Proteomes" id="UP000324222"/>
    </source>
</evidence>